<dbReference type="InterPro" id="IPR018815">
    <property type="entry name" value="Incr_loss_mito_DNA_1"/>
</dbReference>
<dbReference type="FunCoup" id="C5DJQ2">
    <property type="interactions" value="47"/>
</dbReference>
<dbReference type="Proteomes" id="UP000002036">
    <property type="component" value="Chromosome F"/>
</dbReference>
<organism evidence="2 3">
    <name type="scientific">Lachancea thermotolerans (strain ATCC 56472 / CBS 6340 / NRRL Y-8284)</name>
    <name type="common">Yeast</name>
    <name type="synonym">Kluyveromyces thermotolerans</name>
    <dbReference type="NCBI Taxonomy" id="559295"/>
    <lineage>
        <taxon>Eukaryota</taxon>
        <taxon>Fungi</taxon>
        <taxon>Dikarya</taxon>
        <taxon>Ascomycota</taxon>
        <taxon>Saccharomycotina</taxon>
        <taxon>Saccharomycetes</taxon>
        <taxon>Saccharomycetales</taxon>
        <taxon>Saccharomycetaceae</taxon>
        <taxon>Lachancea</taxon>
    </lineage>
</organism>
<proteinExistence type="predicted"/>
<dbReference type="OrthoDB" id="5299849at2759"/>
<dbReference type="PANTHER" id="PTHR28029:SF1">
    <property type="entry name" value="PROTEIN ILM1"/>
    <property type="match status" value="1"/>
</dbReference>
<dbReference type="HOGENOM" id="CLU_117796_0_0_1"/>
<dbReference type="PANTHER" id="PTHR28029">
    <property type="entry name" value="PROTEIN ILM1"/>
    <property type="match status" value="1"/>
</dbReference>
<dbReference type="RefSeq" id="XP_002554978.1">
    <property type="nucleotide sequence ID" value="XM_002554932.1"/>
</dbReference>
<protein>
    <submittedName>
        <fullName evidence="2">KLTH0F18238p</fullName>
    </submittedName>
</protein>
<keyword evidence="1" id="KW-1133">Transmembrane helix</keyword>
<feature type="transmembrane region" description="Helical" evidence="1">
    <location>
        <begin position="116"/>
        <end position="134"/>
    </location>
</feature>
<dbReference type="eggNOG" id="ENOG502RZTE">
    <property type="taxonomic scope" value="Eukaryota"/>
</dbReference>
<feature type="transmembrane region" description="Helical" evidence="1">
    <location>
        <begin position="49"/>
        <end position="70"/>
    </location>
</feature>
<dbReference type="AlphaFoldDB" id="C5DJQ2"/>
<dbReference type="KEGG" id="lth:KLTH0F18238g"/>
<dbReference type="GeneID" id="8293213"/>
<dbReference type="InParanoid" id="C5DJQ2"/>
<gene>
    <name evidence="2" type="ordered locus">KLTH0F18238g</name>
</gene>
<dbReference type="OMA" id="EVWLNFI"/>
<keyword evidence="1" id="KW-0812">Transmembrane</keyword>
<sequence>MGVLSSVNVTFFRVAFLSFLAFACLKDVNMVLSNPSVLLFTHSMGLPALILPSHSAQLGLISVLFGLLATHDFIPLLEKNRVFFESIVPIRLMFFFILTALSYYMEGNLYIHNNAVFIYGFCEVWMNFLIFSAIRDEKNEDFKRANRILAEDQMLYEEDAELSGAELEEIENSSAEE</sequence>
<evidence type="ECO:0000313" key="2">
    <source>
        <dbReference type="EMBL" id="CAR24541.1"/>
    </source>
</evidence>
<keyword evidence="3" id="KW-1185">Reference proteome</keyword>
<evidence type="ECO:0000313" key="3">
    <source>
        <dbReference type="Proteomes" id="UP000002036"/>
    </source>
</evidence>
<evidence type="ECO:0000256" key="1">
    <source>
        <dbReference type="SAM" id="Phobius"/>
    </source>
</evidence>
<dbReference type="EMBL" id="CU928170">
    <property type="protein sequence ID" value="CAR24541.1"/>
    <property type="molecule type" value="Genomic_DNA"/>
</dbReference>
<keyword evidence="1" id="KW-0472">Membrane</keyword>
<feature type="transmembrane region" description="Helical" evidence="1">
    <location>
        <begin position="82"/>
        <end position="104"/>
    </location>
</feature>
<name>C5DJQ2_LACTC</name>
<accession>C5DJQ2</accession>
<reference evidence="2 3" key="1">
    <citation type="journal article" date="2009" name="Genome Res.">
        <title>Comparative genomics of protoploid Saccharomycetaceae.</title>
        <authorList>
            <consortium name="The Genolevures Consortium"/>
            <person name="Souciet J.-L."/>
            <person name="Dujon B."/>
            <person name="Gaillardin C."/>
            <person name="Johnston M."/>
            <person name="Baret P.V."/>
            <person name="Cliften P."/>
            <person name="Sherman D.J."/>
            <person name="Weissenbach J."/>
            <person name="Westhof E."/>
            <person name="Wincker P."/>
            <person name="Jubin C."/>
            <person name="Poulain J."/>
            <person name="Barbe V."/>
            <person name="Segurens B."/>
            <person name="Artiguenave F."/>
            <person name="Anthouard V."/>
            <person name="Vacherie B."/>
            <person name="Val M.-E."/>
            <person name="Fulton R.S."/>
            <person name="Minx P."/>
            <person name="Wilson R."/>
            <person name="Durrens P."/>
            <person name="Jean G."/>
            <person name="Marck C."/>
            <person name="Martin T."/>
            <person name="Nikolski M."/>
            <person name="Rolland T."/>
            <person name="Seret M.-L."/>
            <person name="Casaregola S."/>
            <person name="Despons L."/>
            <person name="Fairhead C."/>
            <person name="Fischer G."/>
            <person name="Lafontaine I."/>
            <person name="Leh V."/>
            <person name="Lemaire M."/>
            <person name="de Montigny J."/>
            <person name="Neuveglise C."/>
            <person name="Thierry A."/>
            <person name="Blanc-Lenfle I."/>
            <person name="Bleykasten C."/>
            <person name="Diffels J."/>
            <person name="Fritsch E."/>
            <person name="Frangeul L."/>
            <person name="Goeffon A."/>
            <person name="Jauniaux N."/>
            <person name="Kachouri-Lafond R."/>
            <person name="Payen C."/>
            <person name="Potier S."/>
            <person name="Pribylova L."/>
            <person name="Ozanne C."/>
            <person name="Richard G.-F."/>
            <person name="Sacerdot C."/>
            <person name="Straub M.-L."/>
            <person name="Talla E."/>
        </authorList>
    </citation>
    <scope>NUCLEOTIDE SEQUENCE [LARGE SCALE GENOMIC DNA]</scope>
    <source>
        <strain evidence="3">ATCC 56472 / CBS 6340 / NRRL Y-8284</strain>
    </source>
</reference>